<dbReference type="Proteomes" id="UP001240250">
    <property type="component" value="Unassembled WGS sequence"/>
</dbReference>
<dbReference type="CDD" id="cd01097">
    <property type="entry name" value="Tetrahydromethanopterin_reductase"/>
    <property type="match status" value="1"/>
</dbReference>
<dbReference type="NCBIfam" id="TIGR03559">
    <property type="entry name" value="F420_Rv3520c"/>
    <property type="match status" value="1"/>
</dbReference>
<dbReference type="EMBL" id="JAUSVM010000001">
    <property type="protein sequence ID" value="MDQ0423929.1"/>
    <property type="molecule type" value="Genomic_DNA"/>
</dbReference>
<evidence type="ECO:0000256" key="1">
    <source>
        <dbReference type="ARBA" id="ARBA00023002"/>
    </source>
</evidence>
<dbReference type="SUPFAM" id="SSF51679">
    <property type="entry name" value="Bacterial luciferase-like"/>
    <property type="match status" value="1"/>
</dbReference>
<comment type="caution">
    <text evidence="3">The sequence shown here is derived from an EMBL/GenBank/DDBJ whole genome shotgun (WGS) entry which is preliminary data.</text>
</comment>
<evidence type="ECO:0000313" key="3">
    <source>
        <dbReference type="EMBL" id="MDQ0423929.1"/>
    </source>
</evidence>
<keyword evidence="1" id="KW-0560">Oxidoreductase</keyword>
<evidence type="ECO:0000259" key="2">
    <source>
        <dbReference type="Pfam" id="PF00296"/>
    </source>
</evidence>
<protein>
    <submittedName>
        <fullName evidence="3">F420-dependent oxidoreductase-like protein</fullName>
    </submittedName>
</protein>
<accession>A0ABU0GEZ5</accession>
<dbReference type="InterPro" id="IPR050564">
    <property type="entry name" value="F420-G6PD/mer"/>
</dbReference>
<reference evidence="3 4" key="1">
    <citation type="submission" date="2023-07" db="EMBL/GenBank/DDBJ databases">
        <title>Sequencing the genomes of 1000 actinobacteria strains.</title>
        <authorList>
            <person name="Klenk H.-P."/>
        </authorList>
    </citation>
    <scope>NUCLEOTIDE SEQUENCE [LARGE SCALE GENOMIC DNA]</scope>
    <source>
        <strain evidence="3 4">DSM 14785</strain>
    </source>
</reference>
<dbReference type="PANTHER" id="PTHR43244">
    <property type="match status" value="1"/>
</dbReference>
<evidence type="ECO:0000313" key="4">
    <source>
        <dbReference type="Proteomes" id="UP001240250"/>
    </source>
</evidence>
<keyword evidence="4" id="KW-1185">Reference proteome</keyword>
<organism evidence="3 4">
    <name type="scientific">Cellulomonas iranensis</name>
    <dbReference type="NCBI Taxonomy" id="76862"/>
    <lineage>
        <taxon>Bacteria</taxon>
        <taxon>Bacillati</taxon>
        <taxon>Actinomycetota</taxon>
        <taxon>Actinomycetes</taxon>
        <taxon>Micrococcales</taxon>
        <taxon>Cellulomonadaceae</taxon>
        <taxon>Cellulomonas</taxon>
    </lineage>
</organism>
<gene>
    <name evidence="3" type="ORF">JO380_000310</name>
</gene>
<proteinExistence type="predicted"/>
<dbReference type="InterPro" id="IPR019951">
    <property type="entry name" value="F420_OxRdatse_Rv3520c_pred"/>
</dbReference>
<dbReference type="PANTHER" id="PTHR43244:SF1">
    <property type="entry name" value="5,10-METHYLENETETRAHYDROMETHANOPTERIN REDUCTASE"/>
    <property type="match status" value="1"/>
</dbReference>
<sequence length="361" mass="38442">MRLGYHTGYWSAGPPPGAAEAVRAADELGLDSVWTAEAYGSDALTPLAWWGASTRRVRLGTAIAQLSARTPTAAAMAALTLDHLSGGRFVLGLGASGPQVVEGWYGQPYPRPLARTREYVDVVRQVLAREAPVTYDGAFYRLPLPADQGAGLGKALRSTVHPLRADLPIHLAAEGPKNVAMSAEIADGWLPLFYSPRMDATYRELLADGFAKRSPRLRPPEEFEVVATVPVVLAPSVEEAADAVRPFIALYAGGMGAKGANFHRDVLDRLGYREACDEIQAHYLAGDRERAAAAVPTELVTDVALVGTEDDVRAQLPAWRATAVTTVLAQTDPRALPRIAALWGDPGHDGDAGGRRDAAPA</sequence>
<dbReference type="InterPro" id="IPR011251">
    <property type="entry name" value="Luciferase-like_dom"/>
</dbReference>
<dbReference type="Pfam" id="PF00296">
    <property type="entry name" value="Bac_luciferase"/>
    <property type="match status" value="1"/>
</dbReference>
<feature type="domain" description="Luciferase-like" evidence="2">
    <location>
        <begin position="14"/>
        <end position="325"/>
    </location>
</feature>
<dbReference type="InterPro" id="IPR036661">
    <property type="entry name" value="Luciferase-like_sf"/>
</dbReference>
<name>A0ABU0GEZ5_9CELL</name>
<dbReference type="Gene3D" id="3.20.20.30">
    <property type="entry name" value="Luciferase-like domain"/>
    <property type="match status" value="1"/>
</dbReference>
<dbReference type="RefSeq" id="WP_070319829.1">
    <property type="nucleotide sequence ID" value="NZ_CP194061.1"/>
</dbReference>